<feature type="compositionally biased region" description="Basic and acidic residues" evidence="1">
    <location>
        <begin position="32"/>
        <end position="44"/>
    </location>
</feature>
<evidence type="ECO:0000313" key="3">
    <source>
        <dbReference type="EMBL" id="GJJ14962.1"/>
    </source>
</evidence>
<feature type="compositionally biased region" description="Polar residues" evidence="1">
    <location>
        <begin position="374"/>
        <end position="387"/>
    </location>
</feature>
<evidence type="ECO:0000259" key="2">
    <source>
        <dbReference type="PROSITE" id="PS50177"/>
    </source>
</evidence>
<feature type="compositionally biased region" description="Polar residues" evidence="1">
    <location>
        <begin position="123"/>
        <end position="135"/>
    </location>
</feature>
<accession>A0AAV5AMF3</accession>
<evidence type="ECO:0000313" key="4">
    <source>
        <dbReference type="Proteomes" id="UP001050691"/>
    </source>
</evidence>
<dbReference type="SUPFAM" id="SSF54427">
    <property type="entry name" value="NTF2-like"/>
    <property type="match status" value="1"/>
</dbReference>
<name>A0AAV5AMF3_9AGAM</name>
<feature type="region of interest" description="Disordered" evidence="1">
    <location>
        <begin position="120"/>
        <end position="148"/>
    </location>
</feature>
<keyword evidence="4" id="KW-1185">Reference proteome</keyword>
<dbReference type="PROSITE" id="PS50177">
    <property type="entry name" value="NTF2_DOMAIN"/>
    <property type="match status" value="1"/>
</dbReference>
<feature type="region of interest" description="Disordered" evidence="1">
    <location>
        <begin position="301"/>
        <end position="435"/>
    </location>
</feature>
<feature type="region of interest" description="Disordered" evidence="1">
    <location>
        <begin position="1"/>
        <end position="51"/>
    </location>
</feature>
<proteinExistence type="predicted"/>
<dbReference type="CDD" id="cd00531">
    <property type="entry name" value="NTF2_like"/>
    <property type="match status" value="1"/>
</dbReference>
<dbReference type="EMBL" id="BPWL01000010">
    <property type="protein sequence ID" value="GJJ14962.1"/>
    <property type="molecule type" value="Genomic_DNA"/>
</dbReference>
<dbReference type="Proteomes" id="UP001050691">
    <property type="component" value="Unassembled WGS sequence"/>
</dbReference>
<dbReference type="InterPro" id="IPR032710">
    <property type="entry name" value="NTF2-like_dom_sf"/>
</dbReference>
<protein>
    <recommendedName>
        <fullName evidence="2">NTF2 domain-containing protein</fullName>
    </recommendedName>
</protein>
<feature type="compositionally biased region" description="Polar residues" evidence="1">
    <location>
        <begin position="420"/>
        <end position="433"/>
    </location>
</feature>
<organism evidence="3 4">
    <name type="scientific">Clathrus columnatus</name>
    <dbReference type="NCBI Taxonomy" id="1419009"/>
    <lineage>
        <taxon>Eukaryota</taxon>
        <taxon>Fungi</taxon>
        <taxon>Dikarya</taxon>
        <taxon>Basidiomycota</taxon>
        <taxon>Agaricomycotina</taxon>
        <taxon>Agaricomycetes</taxon>
        <taxon>Phallomycetidae</taxon>
        <taxon>Phallales</taxon>
        <taxon>Clathraceae</taxon>
        <taxon>Clathrus</taxon>
    </lineage>
</organism>
<gene>
    <name evidence="3" type="ORF">Clacol_009232</name>
</gene>
<evidence type="ECO:0000256" key="1">
    <source>
        <dbReference type="SAM" id="MobiDB-lite"/>
    </source>
</evidence>
<reference evidence="3" key="1">
    <citation type="submission" date="2021-10" db="EMBL/GenBank/DDBJ databases">
        <title>De novo Genome Assembly of Clathrus columnatus (Basidiomycota, Fungi) Using Illumina and Nanopore Sequence Data.</title>
        <authorList>
            <person name="Ogiso-Tanaka E."/>
            <person name="Itagaki H."/>
            <person name="Hosoya T."/>
            <person name="Hosaka K."/>
        </authorList>
    </citation>
    <scope>NUCLEOTIDE SEQUENCE</scope>
    <source>
        <strain evidence="3">MO-923</strain>
    </source>
</reference>
<feature type="compositionally biased region" description="Pro residues" evidence="1">
    <location>
        <begin position="393"/>
        <end position="408"/>
    </location>
</feature>
<feature type="domain" description="NTF2" evidence="2">
    <location>
        <begin position="487"/>
        <end position="619"/>
    </location>
</feature>
<feature type="compositionally biased region" description="Basic and acidic residues" evidence="1">
    <location>
        <begin position="9"/>
        <end position="21"/>
    </location>
</feature>
<dbReference type="AlphaFoldDB" id="A0AAV5AMF3"/>
<sequence length="622" mass="68822">MPLPVRNAAARERERRRREEEAIIETSSKRRKVDDNPAVVKREQSPPAHNLANLKTSGVFFVRYPSNCSLGEANWKSNREKCLRQEASKLHSLGVVVNRTLIRDDGLAFDWTSKIPLDPTILNRPSSESVSETPQLSPPSGNPNCNANSGVDLLGHALRDQTVRQSLAAIEPVVPPAIPNVTRLMNVDRSVTPLEISSDEHSEYPVVGVAVKNTTSRDDPAGGKSSPQEYRRLIPLDLRIYQQSENKPGYRLHEPVDRRRRRIEWIQKEIEKIEGYTGEKVIGYKYDRNVVVITLKTARSKNTPVQTINSQPGRSTPTAPKSSKKMSFKASKQDGRVTNNTSLQEPKPIITHPPPKNSSKQVLSLQPPKDSESQPRIQSQTQTQTQPGRIIRPLPPRSHAPPPRPPSPSHDTPVEIPSSLPVSGPSSNVTSVMSKPPPVVKLPAELPSIASINGGPNAPVLIPSSQQDIVSTTKLSNPSDTRTVESRGLQFLERYLMLYDTDRKGLTSAFTPNATFSLRDDAKGSSVQVITNPSAIGQTIQKLDDALHHSIKGSISYEMTNLDDVDSGAILLTCDGTIVPRNHSHAPTHSFSRIFVLRRNSNHDRDMWPLKIASEKLILKRI</sequence>
<dbReference type="InterPro" id="IPR018222">
    <property type="entry name" value="Nuclear_transport_factor_2_euk"/>
</dbReference>
<comment type="caution">
    <text evidence="3">The sequence shown here is derived from an EMBL/GenBank/DDBJ whole genome shotgun (WGS) entry which is preliminary data.</text>
</comment>
<feature type="compositionally biased region" description="Polar residues" evidence="1">
    <location>
        <begin position="301"/>
        <end position="320"/>
    </location>
</feature>
<dbReference type="Gene3D" id="3.10.450.50">
    <property type="match status" value="1"/>
</dbReference>